<dbReference type="EMBL" id="LT906454">
    <property type="protein sequence ID" value="SNV40875.1"/>
    <property type="molecule type" value="Genomic_DNA"/>
</dbReference>
<dbReference type="Proteomes" id="UP000215144">
    <property type="component" value="Chromosome 1"/>
</dbReference>
<dbReference type="AlphaFoldDB" id="A0A239X2C5"/>
<dbReference type="Pfam" id="PF00185">
    <property type="entry name" value="OTCace"/>
    <property type="match status" value="1"/>
</dbReference>
<dbReference type="GO" id="GO:0004585">
    <property type="term" value="F:ornithine carbamoyltransferase activity"/>
    <property type="evidence" value="ECO:0007669"/>
    <property type="project" value="UniProtKB-EC"/>
</dbReference>
<dbReference type="KEGG" id="saco:SAME_01257"/>
<gene>
    <name evidence="3" type="primary">arcB</name>
    <name evidence="3" type="ORF">SAMEA4504048_01257</name>
</gene>
<evidence type="ECO:0000256" key="1">
    <source>
        <dbReference type="ARBA" id="ARBA00022679"/>
    </source>
</evidence>
<feature type="domain" description="Aspartate/ornithine carbamoyltransferase Asp/Orn-binding" evidence="2">
    <location>
        <begin position="1"/>
        <end position="69"/>
    </location>
</feature>
<evidence type="ECO:0000313" key="3">
    <source>
        <dbReference type="EMBL" id="SNV40875.1"/>
    </source>
</evidence>
<evidence type="ECO:0000259" key="2">
    <source>
        <dbReference type="Pfam" id="PF00185"/>
    </source>
</evidence>
<sequence length="70" mass="8130">MGEGVDFKERIDLLWDYQVNQALLDKIDNPDVIVVHCLPAFHDTNTHISKEIYNSYGYDALEITDQVFNE</sequence>
<dbReference type="EC" id="2.1.3.3" evidence="3"/>
<dbReference type="InterPro" id="IPR036901">
    <property type="entry name" value="Asp/Orn_carbamoylTrfase_sf"/>
</dbReference>
<protein>
    <submittedName>
        <fullName evidence="3">Ornithine carbamoyltransferase</fullName>
        <ecNumber evidence="3">2.1.3.3</ecNumber>
    </submittedName>
</protein>
<organism evidence="3 4">
    <name type="scientific">Streptococcus acidominimus</name>
    <dbReference type="NCBI Taxonomy" id="1326"/>
    <lineage>
        <taxon>Bacteria</taxon>
        <taxon>Bacillati</taxon>
        <taxon>Bacillota</taxon>
        <taxon>Bacilli</taxon>
        <taxon>Lactobacillales</taxon>
        <taxon>Streptococcaceae</taxon>
        <taxon>Streptococcus</taxon>
    </lineage>
</organism>
<proteinExistence type="predicted"/>
<keyword evidence="1 3" id="KW-0808">Transferase</keyword>
<dbReference type="SUPFAM" id="SSF53671">
    <property type="entry name" value="Aspartate/ornithine carbamoyltransferase"/>
    <property type="match status" value="1"/>
</dbReference>
<name>A0A239X2C5_STRAI</name>
<dbReference type="InterPro" id="IPR006131">
    <property type="entry name" value="Asp_carbamoyltransf_Asp/Orn-bd"/>
</dbReference>
<evidence type="ECO:0000313" key="4">
    <source>
        <dbReference type="Proteomes" id="UP000215144"/>
    </source>
</evidence>
<dbReference type="Gene3D" id="3.40.50.1370">
    <property type="entry name" value="Aspartate/ornithine carbamoyltransferase"/>
    <property type="match status" value="1"/>
</dbReference>
<dbReference type="GO" id="GO:0016597">
    <property type="term" value="F:amino acid binding"/>
    <property type="evidence" value="ECO:0007669"/>
    <property type="project" value="InterPro"/>
</dbReference>
<accession>A0A239X2C5</accession>
<reference evidence="3 4" key="1">
    <citation type="submission" date="2017-06" db="EMBL/GenBank/DDBJ databases">
        <authorList>
            <consortium name="Pathogen Informatics"/>
        </authorList>
    </citation>
    <scope>NUCLEOTIDE SEQUENCE [LARGE SCALE GENOMIC DNA]</scope>
    <source>
        <strain evidence="3 4">NCTC11291</strain>
    </source>
</reference>